<keyword evidence="5" id="KW-1185">Reference proteome</keyword>
<dbReference type="SUPFAM" id="SSF53474">
    <property type="entry name" value="alpha/beta-Hydrolases"/>
    <property type="match status" value="1"/>
</dbReference>
<evidence type="ECO:0000256" key="2">
    <source>
        <dbReference type="ARBA" id="ARBA00022801"/>
    </source>
</evidence>
<protein>
    <submittedName>
        <fullName evidence="4">Alpha/beta-hydrolase</fullName>
    </submittedName>
</protein>
<dbReference type="Gene3D" id="3.40.50.1820">
    <property type="entry name" value="alpha/beta hydrolase"/>
    <property type="match status" value="2"/>
</dbReference>
<evidence type="ECO:0000313" key="4">
    <source>
        <dbReference type="EMBL" id="KAE8333726.1"/>
    </source>
</evidence>
<dbReference type="Proteomes" id="UP000325945">
    <property type="component" value="Unassembled WGS sequence"/>
</dbReference>
<gene>
    <name evidence="4" type="ORF">BDV39DRAFT_211841</name>
</gene>
<evidence type="ECO:0000313" key="5">
    <source>
        <dbReference type="Proteomes" id="UP000325945"/>
    </source>
</evidence>
<dbReference type="GO" id="GO:0097176">
    <property type="term" value="P:epoxide metabolic process"/>
    <property type="evidence" value="ECO:0007669"/>
    <property type="project" value="TreeGrafter"/>
</dbReference>
<reference evidence="5" key="1">
    <citation type="submission" date="2019-04" db="EMBL/GenBank/DDBJ databases">
        <title>Friends and foes A comparative genomics studyof 23 Aspergillus species from section Flavi.</title>
        <authorList>
            <consortium name="DOE Joint Genome Institute"/>
            <person name="Kjaerbolling I."/>
            <person name="Vesth T."/>
            <person name="Frisvad J.C."/>
            <person name="Nybo J.L."/>
            <person name="Theobald S."/>
            <person name="Kildgaard S."/>
            <person name="Isbrandt T."/>
            <person name="Kuo A."/>
            <person name="Sato A."/>
            <person name="Lyhne E.K."/>
            <person name="Kogle M.E."/>
            <person name="Wiebenga A."/>
            <person name="Kun R.S."/>
            <person name="Lubbers R.J."/>
            <person name="Makela M.R."/>
            <person name="Barry K."/>
            <person name="Chovatia M."/>
            <person name="Clum A."/>
            <person name="Daum C."/>
            <person name="Haridas S."/>
            <person name="He G."/>
            <person name="LaButti K."/>
            <person name="Lipzen A."/>
            <person name="Mondo S."/>
            <person name="Riley R."/>
            <person name="Salamov A."/>
            <person name="Simmons B.A."/>
            <person name="Magnuson J.K."/>
            <person name="Henrissat B."/>
            <person name="Mortensen U.H."/>
            <person name="Larsen T.O."/>
            <person name="Devries R.P."/>
            <person name="Grigoriev I.V."/>
            <person name="Machida M."/>
            <person name="Baker S.E."/>
            <person name="Andersen M.R."/>
        </authorList>
    </citation>
    <scope>NUCLEOTIDE SEQUENCE [LARGE SCALE GENOMIC DNA]</scope>
    <source>
        <strain evidence="5">CBS 130017</strain>
    </source>
</reference>
<name>A0A5N6XN02_9EURO</name>
<dbReference type="PANTHER" id="PTHR21661:SF79">
    <property type="entry name" value="EPOXIDE HYDROLASE"/>
    <property type="match status" value="1"/>
</dbReference>
<dbReference type="PANTHER" id="PTHR21661">
    <property type="entry name" value="EPOXIDE HYDROLASE 1-RELATED"/>
    <property type="match status" value="1"/>
</dbReference>
<dbReference type="GO" id="GO:0004301">
    <property type="term" value="F:epoxide hydrolase activity"/>
    <property type="evidence" value="ECO:0007669"/>
    <property type="project" value="TreeGrafter"/>
</dbReference>
<dbReference type="InterPro" id="IPR016292">
    <property type="entry name" value="Epoxide_hydrolase"/>
</dbReference>
<keyword evidence="2 4" id="KW-0378">Hydrolase</keyword>
<dbReference type="AlphaFoldDB" id="A0A5N6XN02"/>
<dbReference type="InterPro" id="IPR029058">
    <property type="entry name" value="AB_hydrolase_fold"/>
</dbReference>
<evidence type="ECO:0000256" key="1">
    <source>
        <dbReference type="ARBA" id="ARBA00010088"/>
    </source>
</evidence>
<evidence type="ECO:0000259" key="3">
    <source>
        <dbReference type="Pfam" id="PF06441"/>
    </source>
</evidence>
<comment type="similarity">
    <text evidence="1">Belongs to the peptidase S33 family.</text>
</comment>
<dbReference type="PIRSF" id="PIRSF001112">
    <property type="entry name" value="Epoxide_hydrolase"/>
    <property type="match status" value="1"/>
</dbReference>
<feature type="domain" description="Epoxide hydrolase N-terminal" evidence="3">
    <location>
        <begin position="7"/>
        <end position="108"/>
    </location>
</feature>
<dbReference type="InterPro" id="IPR010497">
    <property type="entry name" value="Epoxide_hydro_N"/>
</dbReference>
<sequence length="334" mass="38832">MTSPEFREFTVNIPREEGEYLKQMLRDTEIMRGAGTPNGPEYKWADDLYKKWTDDFDWYFVQDKINELPHYMGKFEGVKIHFRHSRSKTANAIPLLRIHWWPAVFYEFSRVWGPLSYPVNENEQAFHVVVPSVPGVRRADWPPKAGRTLQDTVRVLDSVMKKLGYNEYIVQCGGRRLFVGRELGMRYTPSCKLIHFNFIPSEMPDNAKSWTEREHAIAERMEDWYENHLGYAVCMCTRPHTIGIGLHDNPMGIPIMPSMICLSENLPNEEFAEFTTDFCSTSLKVEMTGKVVYYKEHDNGGHFAALECPGELVQDVRELAAEELEEVTYMIEKI</sequence>
<dbReference type="EMBL" id="ML741761">
    <property type="protein sequence ID" value="KAE8333726.1"/>
    <property type="molecule type" value="Genomic_DNA"/>
</dbReference>
<proteinExistence type="inferred from homology"/>
<dbReference type="Pfam" id="PF06441">
    <property type="entry name" value="EHN"/>
    <property type="match status" value="1"/>
</dbReference>
<accession>A0A5N6XN02</accession>
<organism evidence="4 5">
    <name type="scientific">Aspergillus sergii</name>
    <dbReference type="NCBI Taxonomy" id="1034303"/>
    <lineage>
        <taxon>Eukaryota</taxon>
        <taxon>Fungi</taxon>
        <taxon>Dikarya</taxon>
        <taxon>Ascomycota</taxon>
        <taxon>Pezizomycotina</taxon>
        <taxon>Eurotiomycetes</taxon>
        <taxon>Eurotiomycetidae</taxon>
        <taxon>Eurotiales</taxon>
        <taxon>Aspergillaceae</taxon>
        <taxon>Aspergillus</taxon>
        <taxon>Aspergillus subgen. Circumdati</taxon>
    </lineage>
</organism>